<dbReference type="EC" id="2.3.1.-" evidence="10"/>
<evidence type="ECO:0000256" key="2">
    <source>
        <dbReference type="ARBA" id="ARBA00022516"/>
    </source>
</evidence>
<evidence type="ECO:0000256" key="4">
    <source>
        <dbReference type="ARBA" id="ARBA00022692"/>
    </source>
</evidence>
<keyword evidence="2 10" id="KW-0444">Lipid biosynthesis</keyword>
<dbReference type="InterPro" id="IPR002076">
    <property type="entry name" value="ELO_fam"/>
</dbReference>
<comment type="catalytic activity">
    <reaction evidence="10">
        <text>an acyl-CoA + malonyl-CoA + H(+) = a 3-oxoacyl-CoA + CO2 + CoA</text>
        <dbReference type="Rhea" id="RHEA:50252"/>
        <dbReference type="ChEBI" id="CHEBI:15378"/>
        <dbReference type="ChEBI" id="CHEBI:16526"/>
        <dbReference type="ChEBI" id="CHEBI:57287"/>
        <dbReference type="ChEBI" id="CHEBI:57384"/>
        <dbReference type="ChEBI" id="CHEBI:58342"/>
        <dbReference type="ChEBI" id="CHEBI:90726"/>
    </reaction>
    <physiologicalReaction direction="left-to-right" evidence="10">
        <dbReference type="Rhea" id="RHEA:50253"/>
    </physiologicalReaction>
</comment>
<keyword evidence="5 10" id="KW-0276">Fatty acid metabolism</keyword>
<dbReference type="GO" id="GO:0019367">
    <property type="term" value="P:fatty acid elongation, saturated fatty acid"/>
    <property type="evidence" value="ECO:0007669"/>
    <property type="project" value="TreeGrafter"/>
</dbReference>
<dbReference type="GO" id="GO:0042761">
    <property type="term" value="P:very long-chain fatty acid biosynthetic process"/>
    <property type="evidence" value="ECO:0007669"/>
    <property type="project" value="TreeGrafter"/>
</dbReference>
<feature type="transmembrane region" description="Helical" evidence="10">
    <location>
        <begin position="284"/>
        <end position="304"/>
    </location>
</feature>
<dbReference type="Pfam" id="PF01151">
    <property type="entry name" value="ELO"/>
    <property type="match status" value="1"/>
</dbReference>
<dbReference type="GO" id="GO:0030148">
    <property type="term" value="P:sphingolipid biosynthetic process"/>
    <property type="evidence" value="ECO:0007669"/>
    <property type="project" value="TreeGrafter"/>
</dbReference>
<dbReference type="AlphaFoldDB" id="A0A8H3TZK1"/>
<comment type="similarity">
    <text evidence="10">Belongs to the ELO family.</text>
</comment>
<evidence type="ECO:0000313" key="12">
    <source>
        <dbReference type="EMBL" id="GHJ89999.1"/>
    </source>
</evidence>
<feature type="transmembrane region" description="Helical" evidence="10">
    <location>
        <begin position="88"/>
        <end position="115"/>
    </location>
</feature>
<keyword evidence="8 10" id="KW-0472">Membrane</keyword>
<dbReference type="OrthoDB" id="10259681at2759"/>
<dbReference type="GO" id="GO:0005789">
    <property type="term" value="C:endoplasmic reticulum membrane"/>
    <property type="evidence" value="ECO:0007669"/>
    <property type="project" value="TreeGrafter"/>
</dbReference>
<proteinExistence type="inferred from homology"/>
<keyword evidence="3 10" id="KW-0808">Transferase</keyword>
<dbReference type="EMBL" id="BLZA01000053">
    <property type="protein sequence ID" value="GHJ89999.1"/>
    <property type="molecule type" value="Genomic_DNA"/>
</dbReference>
<keyword evidence="13" id="KW-1185">Reference proteome</keyword>
<feature type="transmembrane region" description="Helical" evidence="10">
    <location>
        <begin position="335"/>
        <end position="357"/>
    </location>
</feature>
<evidence type="ECO:0000256" key="6">
    <source>
        <dbReference type="ARBA" id="ARBA00022989"/>
    </source>
</evidence>
<comment type="caution">
    <text evidence="12">The sequence shown here is derived from an EMBL/GenBank/DDBJ whole genome shotgun (WGS) entry which is preliminary data.</text>
</comment>
<dbReference type="PANTHER" id="PTHR11157:SF169">
    <property type="entry name" value="ELONGATION OF FATTY ACIDS PROTEIN"/>
    <property type="match status" value="1"/>
</dbReference>
<dbReference type="GO" id="GO:0034625">
    <property type="term" value="P:fatty acid elongation, monounsaturated fatty acid"/>
    <property type="evidence" value="ECO:0007669"/>
    <property type="project" value="TreeGrafter"/>
</dbReference>
<name>A0A8H3TZK1_9TREE</name>
<evidence type="ECO:0000256" key="7">
    <source>
        <dbReference type="ARBA" id="ARBA00023098"/>
    </source>
</evidence>
<dbReference type="GO" id="GO:0009922">
    <property type="term" value="F:fatty acid elongase activity"/>
    <property type="evidence" value="ECO:0007669"/>
    <property type="project" value="InterPro"/>
</dbReference>
<evidence type="ECO:0000313" key="13">
    <source>
        <dbReference type="Proteomes" id="UP000620104"/>
    </source>
</evidence>
<evidence type="ECO:0000256" key="11">
    <source>
        <dbReference type="SAM" id="MobiDB-lite"/>
    </source>
</evidence>
<evidence type="ECO:0000256" key="8">
    <source>
        <dbReference type="ARBA" id="ARBA00023136"/>
    </source>
</evidence>
<keyword evidence="6 10" id="KW-1133">Transmembrane helix</keyword>
<organism evidence="12 13">
    <name type="scientific">Naganishia liquefaciens</name>
    <dbReference type="NCBI Taxonomy" id="104408"/>
    <lineage>
        <taxon>Eukaryota</taxon>
        <taxon>Fungi</taxon>
        <taxon>Dikarya</taxon>
        <taxon>Basidiomycota</taxon>
        <taxon>Agaricomycotina</taxon>
        <taxon>Tremellomycetes</taxon>
        <taxon>Filobasidiales</taxon>
        <taxon>Filobasidiaceae</taxon>
        <taxon>Naganishia</taxon>
    </lineage>
</organism>
<evidence type="ECO:0000256" key="3">
    <source>
        <dbReference type="ARBA" id="ARBA00022679"/>
    </source>
</evidence>
<evidence type="ECO:0000256" key="9">
    <source>
        <dbReference type="ARBA" id="ARBA00023160"/>
    </source>
</evidence>
<evidence type="ECO:0000256" key="10">
    <source>
        <dbReference type="RuleBase" id="RU361115"/>
    </source>
</evidence>
<dbReference type="Proteomes" id="UP000620104">
    <property type="component" value="Unassembled WGS sequence"/>
</dbReference>
<comment type="subcellular location">
    <subcellularLocation>
        <location evidence="1">Membrane</location>
        <topology evidence="1">Multi-pass membrane protein</topology>
    </subcellularLocation>
</comment>
<feature type="compositionally biased region" description="Basic and acidic residues" evidence="11">
    <location>
        <begin position="434"/>
        <end position="444"/>
    </location>
</feature>
<evidence type="ECO:0000256" key="5">
    <source>
        <dbReference type="ARBA" id="ARBA00022832"/>
    </source>
</evidence>
<sequence length="444" mass="49160">MVHHPSIRLALPPSTFFDYPPAHEPASIAPAPFPFSPFTIPEEVYTKWLDIKIPLYVAVVYTIVVKSLNKYNRSRGGKPWAISKTRTFFWLVVLHNVFLAVYSAWTFVGIIAAGFGRSFVAPWKWSEGGLMATIDSMCKIQGSKGYGNATVYDSSPNVNLWLSSHPTTHQLLESHPPSALTPGRLWNEGLAFYGWIFYLSKFYEIIDTIIILMKGKQSSNLQSYHHAGAIISMWIGIRYMSPPIFIFVFFNSGIHALMYTYYTITSFSIRVPKPIKQALTTMQITQFLIGGGSAFLSLFIFYSYPTTIDAVDRAGKHHLHREYKHVPCLDTPGQALAVVFNVVYLTPLTWLFARFFIRSYLGSGASKSAAASKKVRDAGKDAVDGIEKTGSAGLDVEDTSVKLNGNGNGVEQVIKATAASVRQDGQAAAAGARRGWERSTKTAD</sequence>
<keyword evidence="7 10" id="KW-0443">Lipid metabolism</keyword>
<feature type="transmembrane region" description="Helical" evidence="10">
    <location>
        <begin position="246"/>
        <end position="264"/>
    </location>
</feature>
<dbReference type="GO" id="GO:0034626">
    <property type="term" value="P:fatty acid elongation, polyunsaturated fatty acid"/>
    <property type="evidence" value="ECO:0007669"/>
    <property type="project" value="TreeGrafter"/>
</dbReference>
<feature type="region of interest" description="Disordered" evidence="11">
    <location>
        <begin position="425"/>
        <end position="444"/>
    </location>
</feature>
<comment type="caution">
    <text evidence="10">Lacks conserved residue(s) required for the propagation of feature annotation.</text>
</comment>
<reference evidence="12" key="1">
    <citation type="submission" date="2020-07" db="EMBL/GenBank/DDBJ databases">
        <title>Draft Genome Sequence of a Deep-Sea Yeast, Naganishia (Cryptococcus) liquefaciens strain N6.</title>
        <authorList>
            <person name="Han Y.W."/>
            <person name="Kajitani R."/>
            <person name="Morimoto H."/>
            <person name="Parhat M."/>
            <person name="Tsubouchi H."/>
            <person name="Bakenova O."/>
            <person name="Ogata M."/>
            <person name="Argunhan B."/>
            <person name="Aoki R."/>
            <person name="Kajiwara S."/>
            <person name="Itoh T."/>
            <person name="Iwasaki H."/>
        </authorList>
    </citation>
    <scope>NUCLEOTIDE SEQUENCE</scope>
    <source>
        <strain evidence="12">N6</strain>
    </source>
</reference>
<protein>
    <recommendedName>
        <fullName evidence="10">Elongation of fatty acids protein</fullName>
        <ecNumber evidence="10">2.3.1.-</ecNumber>
    </recommendedName>
</protein>
<gene>
    <name evidence="12" type="ORF">NliqN6_6401</name>
</gene>
<keyword evidence="9 10" id="KW-0275">Fatty acid biosynthesis</keyword>
<keyword evidence="4 10" id="KW-0812">Transmembrane</keyword>
<evidence type="ECO:0000256" key="1">
    <source>
        <dbReference type="ARBA" id="ARBA00004141"/>
    </source>
</evidence>
<accession>A0A8H3TZK1</accession>
<dbReference type="PANTHER" id="PTHR11157">
    <property type="entry name" value="FATTY ACID ACYL TRANSFERASE-RELATED"/>
    <property type="match status" value="1"/>
</dbReference>